<keyword evidence="5" id="KW-0564">Palmitate</keyword>
<dbReference type="InterPro" id="IPR004872">
    <property type="entry name" value="Lipoprotein_NlpA"/>
</dbReference>
<proteinExistence type="inferred from homology"/>
<comment type="similarity">
    <text evidence="2">Belongs to the NlpA lipoprotein family.</text>
</comment>
<dbReference type="Pfam" id="PF03180">
    <property type="entry name" value="Lipoprotein_9"/>
    <property type="match status" value="1"/>
</dbReference>
<dbReference type="GO" id="GO:0016020">
    <property type="term" value="C:membrane"/>
    <property type="evidence" value="ECO:0007669"/>
    <property type="project" value="UniProtKB-SubCell"/>
</dbReference>
<keyword evidence="6" id="KW-0449">Lipoprotein</keyword>
<feature type="chain" id="PRO_5024344262" evidence="7">
    <location>
        <begin position="25"/>
        <end position="290"/>
    </location>
</feature>
<sequence>MKKLLYSFLAIITIASFLPIQASAQGEFEGEKVTIGLASSNAYDYWDVVVENALEQEGIEIELVLFSDYNQPNEALQNGSLDLNATQGYPFLFSWNDENNGTITPIGNTLITPLGLYSDKHTSVEDIPDGGMIAIPNDPSTYGRALQALEIAGLIDVDEAAGIFPEEKDILDNPKDLQFELLDPAMAAVVLQDVDAAIINTGFASDAGLKVSDAIFADAHNLDNVNPMYINVIAAREEDKDNPLYLKIVELFQTDEIAEIIKESSDGSLIPVFREYDVDIENQTVTEVAE</sequence>
<dbReference type="EMBL" id="VBSP01000017">
    <property type="protein sequence ID" value="TLQ41460.1"/>
    <property type="molecule type" value="Genomic_DNA"/>
</dbReference>
<evidence type="ECO:0000256" key="5">
    <source>
        <dbReference type="ARBA" id="ARBA00023139"/>
    </source>
</evidence>
<comment type="subcellular location">
    <subcellularLocation>
        <location evidence="1">Membrane</location>
        <topology evidence="1">Lipid-anchor</topology>
    </subcellularLocation>
</comment>
<evidence type="ECO:0000313" key="9">
    <source>
        <dbReference type="Proteomes" id="UP000306420"/>
    </source>
</evidence>
<accession>A0A5R9DV05</accession>
<evidence type="ECO:0000256" key="2">
    <source>
        <dbReference type="ARBA" id="ARBA00008973"/>
    </source>
</evidence>
<gene>
    <name evidence="8" type="ORF">FEZ33_06200</name>
</gene>
<comment type="caution">
    <text evidence="8">The sequence shown here is derived from an EMBL/GenBank/DDBJ whole genome shotgun (WGS) entry which is preliminary data.</text>
</comment>
<dbReference type="Gene3D" id="3.40.190.10">
    <property type="entry name" value="Periplasmic binding protein-like II"/>
    <property type="match status" value="2"/>
</dbReference>
<reference evidence="8 9" key="1">
    <citation type="submission" date="2019-05" db="EMBL/GenBank/DDBJ databases">
        <title>The metagenome of a microbial culture collection derived from dairy environment covers the genomic content of the human microbiome.</title>
        <authorList>
            <person name="Roder T."/>
            <person name="Wuthrich D."/>
            <person name="Sattari Z."/>
            <person name="Von Ah U."/>
            <person name="Bar C."/>
            <person name="Ronchi F."/>
            <person name="Macpherson A.J."/>
            <person name="Ganal-Vonarburg S.C."/>
            <person name="Bruggmann R."/>
            <person name="Vergeres G."/>
        </authorList>
    </citation>
    <scope>NUCLEOTIDE SEQUENCE [LARGE SCALE GENOMIC DNA]</scope>
    <source>
        <strain evidence="8 9">FAM 24227</strain>
    </source>
</reference>
<protein>
    <submittedName>
        <fullName evidence="8">MetQ/NlpA family ABC transporter substrate-binding protein</fullName>
    </submittedName>
</protein>
<name>A0A5R9DV05_9LACT</name>
<keyword evidence="4" id="KW-0472">Membrane</keyword>
<dbReference type="Proteomes" id="UP000306420">
    <property type="component" value="Unassembled WGS sequence"/>
</dbReference>
<organism evidence="8 9">
    <name type="scientific">Ruoffia tabacinasalis</name>
    <dbReference type="NCBI Taxonomy" id="87458"/>
    <lineage>
        <taxon>Bacteria</taxon>
        <taxon>Bacillati</taxon>
        <taxon>Bacillota</taxon>
        <taxon>Bacilli</taxon>
        <taxon>Lactobacillales</taxon>
        <taxon>Aerococcaceae</taxon>
        <taxon>Ruoffia</taxon>
    </lineage>
</organism>
<dbReference type="SUPFAM" id="SSF53850">
    <property type="entry name" value="Periplasmic binding protein-like II"/>
    <property type="match status" value="1"/>
</dbReference>
<dbReference type="AlphaFoldDB" id="A0A5R9DV05"/>
<keyword evidence="3 7" id="KW-0732">Signal</keyword>
<evidence type="ECO:0000313" key="8">
    <source>
        <dbReference type="EMBL" id="TLQ41460.1"/>
    </source>
</evidence>
<dbReference type="OrthoDB" id="9812878at2"/>
<dbReference type="RefSeq" id="WP_138404538.1">
    <property type="nucleotide sequence ID" value="NZ_VBSP01000017.1"/>
</dbReference>
<evidence type="ECO:0000256" key="6">
    <source>
        <dbReference type="ARBA" id="ARBA00023288"/>
    </source>
</evidence>
<evidence type="ECO:0000256" key="4">
    <source>
        <dbReference type="ARBA" id="ARBA00023136"/>
    </source>
</evidence>
<evidence type="ECO:0000256" key="3">
    <source>
        <dbReference type="ARBA" id="ARBA00022729"/>
    </source>
</evidence>
<evidence type="ECO:0000256" key="1">
    <source>
        <dbReference type="ARBA" id="ARBA00004635"/>
    </source>
</evidence>
<evidence type="ECO:0000256" key="7">
    <source>
        <dbReference type="SAM" id="SignalP"/>
    </source>
</evidence>
<feature type="signal peptide" evidence="7">
    <location>
        <begin position="1"/>
        <end position="24"/>
    </location>
</feature>
<dbReference type="PANTHER" id="PTHR30429">
    <property type="entry name" value="D-METHIONINE-BINDING LIPOPROTEIN METQ"/>
    <property type="match status" value="1"/>
</dbReference>
<dbReference type="PANTHER" id="PTHR30429:SF3">
    <property type="entry name" value="LIPOPROTEIN"/>
    <property type="match status" value="1"/>
</dbReference>